<gene>
    <name evidence="12" type="ORF">JOE57_002381</name>
</gene>
<evidence type="ECO:0000256" key="1">
    <source>
        <dbReference type="ARBA" id="ARBA00004127"/>
    </source>
</evidence>
<evidence type="ECO:0000256" key="9">
    <source>
        <dbReference type="SAM" id="Phobius"/>
    </source>
</evidence>
<feature type="transmembrane region" description="Helical" evidence="9">
    <location>
        <begin position="452"/>
        <end position="471"/>
    </location>
</feature>
<feature type="transmembrane region" description="Helical" evidence="9">
    <location>
        <begin position="70"/>
        <end position="96"/>
    </location>
</feature>
<dbReference type="PANTHER" id="PTHR43507:SF1">
    <property type="entry name" value="NADH-UBIQUINONE OXIDOREDUCTASE CHAIN 4"/>
    <property type="match status" value="1"/>
</dbReference>
<dbReference type="Proteomes" id="UP000704762">
    <property type="component" value="Unassembled WGS sequence"/>
</dbReference>
<keyword evidence="3 8" id="KW-0812">Transmembrane</keyword>
<evidence type="ECO:0000256" key="5">
    <source>
        <dbReference type="ARBA" id="ARBA00022989"/>
    </source>
</evidence>
<proteinExistence type="inferred from homology"/>
<feature type="transmembrane region" description="Helical" evidence="9">
    <location>
        <begin position="213"/>
        <end position="235"/>
    </location>
</feature>
<accession>A0ABS2RKC3</accession>
<keyword evidence="6" id="KW-0520">NAD</keyword>
<evidence type="ECO:0000256" key="6">
    <source>
        <dbReference type="ARBA" id="ARBA00023027"/>
    </source>
</evidence>
<feature type="domain" description="NADH:ubiquinone oxidoreductase chain 4 N-terminal" evidence="11">
    <location>
        <begin position="61"/>
        <end position="123"/>
    </location>
</feature>
<dbReference type="RefSeq" id="WP_204918239.1">
    <property type="nucleotide sequence ID" value="NZ_BAAAQP010000003.1"/>
</dbReference>
<name>A0ABS2RKC3_9ACTN</name>
<feature type="transmembrane region" description="Helical" evidence="9">
    <location>
        <begin position="336"/>
        <end position="354"/>
    </location>
</feature>
<feature type="transmembrane region" description="Helical" evidence="9">
    <location>
        <begin position="30"/>
        <end position="50"/>
    </location>
</feature>
<feature type="transmembrane region" description="Helical" evidence="9">
    <location>
        <begin position="409"/>
        <end position="431"/>
    </location>
</feature>
<evidence type="ECO:0000259" key="10">
    <source>
        <dbReference type="Pfam" id="PF00361"/>
    </source>
</evidence>
<keyword evidence="4" id="KW-1278">Translocase</keyword>
<feature type="transmembrane region" description="Helical" evidence="9">
    <location>
        <begin position="134"/>
        <end position="154"/>
    </location>
</feature>
<feature type="transmembrane region" description="Helical" evidence="9">
    <location>
        <begin position="305"/>
        <end position="324"/>
    </location>
</feature>
<evidence type="ECO:0000313" key="12">
    <source>
        <dbReference type="EMBL" id="MBM7799460.1"/>
    </source>
</evidence>
<protein>
    <submittedName>
        <fullName evidence="12">NADH-quinone oxidoreductase subunit M</fullName>
    </submittedName>
</protein>
<dbReference type="EMBL" id="JAFBCF010000001">
    <property type="protein sequence ID" value="MBM7799460.1"/>
    <property type="molecule type" value="Genomic_DNA"/>
</dbReference>
<dbReference type="NCBIfam" id="TIGR01972">
    <property type="entry name" value="NDH_I_M"/>
    <property type="match status" value="1"/>
</dbReference>
<keyword evidence="7 9" id="KW-0472">Membrane</keyword>
<comment type="similarity">
    <text evidence="2">Belongs to the complex I subunit 4 family.</text>
</comment>
<organism evidence="12 13">
    <name type="scientific">Microlunatus panaciterrae</name>
    <dbReference type="NCBI Taxonomy" id="400768"/>
    <lineage>
        <taxon>Bacteria</taxon>
        <taxon>Bacillati</taxon>
        <taxon>Actinomycetota</taxon>
        <taxon>Actinomycetes</taxon>
        <taxon>Propionibacteriales</taxon>
        <taxon>Propionibacteriaceae</taxon>
        <taxon>Microlunatus</taxon>
    </lineage>
</organism>
<evidence type="ECO:0000256" key="4">
    <source>
        <dbReference type="ARBA" id="ARBA00022967"/>
    </source>
</evidence>
<evidence type="ECO:0000256" key="2">
    <source>
        <dbReference type="ARBA" id="ARBA00009025"/>
    </source>
</evidence>
<dbReference type="InterPro" id="IPR003918">
    <property type="entry name" value="NADH_UbQ_OxRdtase"/>
</dbReference>
<dbReference type="Pfam" id="PF01059">
    <property type="entry name" value="Oxidored_q5_N"/>
    <property type="match status" value="1"/>
</dbReference>
<dbReference type="PRINTS" id="PR01437">
    <property type="entry name" value="NUOXDRDTASE4"/>
</dbReference>
<evidence type="ECO:0000256" key="8">
    <source>
        <dbReference type="RuleBase" id="RU000320"/>
    </source>
</evidence>
<keyword evidence="13" id="KW-1185">Reference proteome</keyword>
<feature type="transmembrane region" description="Helical" evidence="9">
    <location>
        <begin position="276"/>
        <end position="298"/>
    </location>
</feature>
<feature type="transmembrane region" description="Helical" evidence="9">
    <location>
        <begin position="108"/>
        <end position="128"/>
    </location>
</feature>
<reference evidence="12 13" key="1">
    <citation type="submission" date="2021-01" db="EMBL/GenBank/DDBJ databases">
        <title>Sequencing the genomes of 1000 actinobacteria strains.</title>
        <authorList>
            <person name="Klenk H.-P."/>
        </authorList>
    </citation>
    <scope>NUCLEOTIDE SEQUENCE [LARGE SCALE GENOMIC DNA]</scope>
    <source>
        <strain evidence="12 13">DSM 18662</strain>
    </source>
</reference>
<feature type="domain" description="NADH:quinone oxidoreductase/Mrp antiporter transmembrane" evidence="10">
    <location>
        <begin position="130"/>
        <end position="422"/>
    </location>
</feature>
<dbReference type="InterPro" id="IPR001750">
    <property type="entry name" value="ND/Mrp_TM"/>
</dbReference>
<feature type="transmembrane region" description="Helical" evidence="9">
    <location>
        <begin position="374"/>
        <end position="397"/>
    </location>
</feature>
<dbReference type="Pfam" id="PF00361">
    <property type="entry name" value="Proton_antipo_M"/>
    <property type="match status" value="1"/>
</dbReference>
<sequence>MTLPWLTILALVPLVGALALILVKGKAAKQVGLGFSILTLVIAVVVALQYSNGGGMQFVEQHKWIGAFGAHYALGVDGLGLTLVLLTVVLVPVVLVASWNSADQASRWTSRAFFALVLVLESFSLYVFTATDVLLFYIFFEATLIPMYFLIGSFGGPRRSYAAIKFLLFSLAGGLIMLAAVVGLYVVSARAGQPTYLLSDLMNLNISGNTGRWLFLGFMFAFAVKAPMVPFHTWLPDAAEQSPAGASVLLVGVLDKIGTFGMIRFCLGLFPEASTWATPVVVILAVISILYGAIVAIGQKDLMRLIAFTSISHFGVMVLGIFAFTSQSLTGSTFYMINHGFTTGALFLLAGYMIRQRGSQAIADFGGVQKVAPVLAGLLLFSGLSSLALPGLSSFVSEFMVLAGTFSRYPVYGVLATLATVLAALYILIMYQRTMTGPVTPMVEAKMTDITARERWALAPLVLLILFLGIFPKPMLNLIEPAMQTTIQHVGVSDPTPKITAEGGK</sequence>
<evidence type="ECO:0000259" key="11">
    <source>
        <dbReference type="Pfam" id="PF01059"/>
    </source>
</evidence>
<evidence type="ECO:0000256" key="3">
    <source>
        <dbReference type="ARBA" id="ARBA00022692"/>
    </source>
</evidence>
<evidence type="ECO:0000256" key="7">
    <source>
        <dbReference type="ARBA" id="ARBA00023136"/>
    </source>
</evidence>
<evidence type="ECO:0000313" key="13">
    <source>
        <dbReference type="Proteomes" id="UP000704762"/>
    </source>
</evidence>
<comment type="caution">
    <text evidence="12">The sequence shown here is derived from an EMBL/GenBank/DDBJ whole genome shotgun (WGS) entry which is preliminary data.</text>
</comment>
<keyword evidence="5 9" id="KW-1133">Transmembrane helix</keyword>
<dbReference type="InterPro" id="IPR010227">
    <property type="entry name" value="NADH_Q_OxRdtase_chainM/4"/>
</dbReference>
<dbReference type="InterPro" id="IPR000260">
    <property type="entry name" value="NADH4_N"/>
</dbReference>
<feature type="transmembrane region" description="Helical" evidence="9">
    <location>
        <begin position="166"/>
        <end position="187"/>
    </location>
</feature>
<dbReference type="NCBIfam" id="NF004500">
    <property type="entry name" value="PRK05846.1-4"/>
    <property type="match status" value="1"/>
</dbReference>
<feature type="transmembrane region" description="Helical" evidence="9">
    <location>
        <begin position="247"/>
        <end position="270"/>
    </location>
</feature>
<comment type="subcellular location">
    <subcellularLocation>
        <location evidence="1">Endomembrane system</location>
        <topology evidence="1">Multi-pass membrane protein</topology>
    </subcellularLocation>
    <subcellularLocation>
        <location evidence="8">Membrane</location>
        <topology evidence="8">Multi-pass membrane protein</topology>
    </subcellularLocation>
</comment>
<dbReference type="PANTHER" id="PTHR43507">
    <property type="entry name" value="NADH-UBIQUINONE OXIDOREDUCTASE CHAIN 4"/>
    <property type="match status" value="1"/>
</dbReference>
<feature type="transmembrane region" description="Helical" evidence="9">
    <location>
        <begin position="6"/>
        <end position="23"/>
    </location>
</feature>